<evidence type="ECO:0000256" key="1">
    <source>
        <dbReference type="SAM" id="MobiDB-lite"/>
    </source>
</evidence>
<feature type="compositionally biased region" description="Acidic residues" evidence="1">
    <location>
        <begin position="162"/>
        <end position="190"/>
    </location>
</feature>
<proteinExistence type="predicted"/>
<evidence type="ECO:0000313" key="3">
    <source>
        <dbReference type="Proteomes" id="UP000037035"/>
    </source>
</evidence>
<gene>
    <name evidence="2" type="ORF">VP01_290g9</name>
</gene>
<protein>
    <submittedName>
        <fullName evidence="2">Uncharacterized protein</fullName>
    </submittedName>
</protein>
<feature type="region of interest" description="Disordered" evidence="1">
    <location>
        <begin position="139"/>
        <end position="206"/>
    </location>
</feature>
<feature type="compositionally biased region" description="Polar residues" evidence="1">
    <location>
        <begin position="192"/>
        <end position="204"/>
    </location>
</feature>
<dbReference type="AlphaFoldDB" id="A0A0L6V1C2"/>
<dbReference type="OrthoDB" id="2502987at2759"/>
<reference evidence="2 3" key="1">
    <citation type="submission" date="2015-08" db="EMBL/GenBank/DDBJ databases">
        <title>Next Generation Sequencing and Analysis of the Genome of Puccinia sorghi L Schw, the Causal Agent of Maize Common Rust.</title>
        <authorList>
            <person name="Rochi L."/>
            <person name="Burguener G."/>
            <person name="Darino M."/>
            <person name="Turjanski A."/>
            <person name="Kreff E."/>
            <person name="Dieguez M.J."/>
            <person name="Sacco F."/>
        </authorList>
    </citation>
    <scope>NUCLEOTIDE SEQUENCE [LARGE SCALE GENOMIC DNA]</scope>
    <source>
        <strain evidence="2 3">RO10H11247</strain>
    </source>
</reference>
<feature type="compositionally biased region" description="Low complexity" evidence="1">
    <location>
        <begin position="20"/>
        <end position="32"/>
    </location>
</feature>
<accession>A0A0L6V1C2</accession>
<sequence>MSHSTTKTAARHEKDPVREPAAASSPAPTNSPDCRGSMLTQQTKLASHTCRPLNGSSSRNTQDYHRDIVSYLKAWRPPVEYYARRRYHHPSLSYPSRSPSLPSLLEERITHDGDLDVVCPQSAMATSLRAYRKRIFPSHLSSNTSPPPPNLHLSAHSAWRDDESDEDLESDDDTDDADQAEHQSDEEDENITPRNSPPSTSTYFLQPLVLTKLPGYP</sequence>
<organism evidence="2 3">
    <name type="scientific">Puccinia sorghi</name>
    <dbReference type="NCBI Taxonomy" id="27349"/>
    <lineage>
        <taxon>Eukaryota</taxon>
        <taxon>Fungi</taxon>
        <taxon>Dikarya</taxon>
        <taxon>Basidiomycota</taxon>
        <taxon>Pucciniomycotina</taxon>
        <taxon>Pucciniomycetes</taxon>
        <taxon>Pucciniales</taxon>
        <taxon>Pucciniaceae</taxon>
        <taxon>Puccinia</taxon>
    </lineage>
</organism>
<evidence type="ECO:0000313" key="2">
    <source>
        <dbReference type="EMBL" id="KNZ54583.1"/>
    </source>
</evidence>
<feature type="region of interest" description="Disordered" evidence="1">
    <location>
        <begin position="1"/>
        <end position="61"/>
    </location>
</feature>
<keyword evidence="3" id="KW-1185">Reference proteome</keyword>
<comment type="caution">
    <text evidence="2">The sequence shown here is derived from an EMBL/GenBank/DDBJ whole genome shotgun (WGS) entry which is preliminary data.</text>
</comment>
<dbReference type="Proteomes" id="UP000037035">
    <property type="component" value="Unassembled WGS sequence"/>
</dbReference>
<dbReference type="VEuPathDB" id="FungiDB:VP01_290g9"/>
<dbReference type="EMBL" id="LAVV01007846">
    <property type="protein sequence ID" value="KNZ54583.1"/>
    <property type="molecule type" value="Genomic_DNA"/>
</dbReference>
<name>A0A0L6V1C2_9BASI</name>